<feature type="signal peptide" evidence="1">
    <location>
        <begin position="1"/>
        <end position="26"/>
    </location>
</feature>
<evidence type="ECO:0000313" key="3">
    <source>
        <dbReference type="Proteomes" id="UP000389128"/>
    </source>
</evidence>
<dbReference type="OrthoDB" id="7987888at2"/>
<dbReference type="RefSeq" id="WP_148580153.1">
    <property type="nucleotide sequence ID" value="NZ_JAVEUW010000024.1"/>
</dbReference>
<organism evidence="2 3">
    <name type="scientific">Zoogloea oleivorans</name>
    <dbReference type="NCBI Taxonomy" id="1552750"/>
    <lineage>
        <taxon>Bacteria</taxon>
        <taxon>Pseudomonadati</taxon>
        <taxon>Pseudomonadota</taxon>
        <taxon>Betaproteobacteria</taxon>
        <taxon>Rhodocyclales</taxon>
        <taxon>Zoogloeaceae</taxon>
        <taxon>Zoogloea</taxon>
    </lineage>
</organism>
<proteinExistence type="predicted"/>
<dbReference type="EMBL" id="SDKK01000015">
    <property type="protein sequence ID" value="TYC55020.1"/>
    <property type="molecule type" value="Genomic_DNA"/>
</dbReference>
<evidence type="ECO:0000313" key="2">
    <source>
        <dbReference type="EMBL" id="TYC55020.1"/>
    </source>
</evidence>
<protein>
    <submittedName>
        <fullName evidence="2">Uncharacterized protein</fullName>
    </submittedName>
</protein>
<evidence type="ECO:0000256" key="1">
    <source>
        <dbReference type="SAM" id="SignalP"/>
    </source>
</evidence>
<accession>A0A6C2CL33</accession>
<dbReference type="Proteomes" id="UP000389128">
    <property type="component" value="Unassembled WGS sequence"/>
</dbReference>
<sequence length="188" mass="20821">MDGFLLRRVRWAAALGALALPLSASAWELAGTKTISLHSQDGQAIPIGTVTFRPEGRRTAFVISLDHARFKDFFLSMKEFKCLEGREVMCHVPYPHRHPASVTVDDLAWLEHSLLFLHKSQAEFGAKLWNGLYYRMAITEAGIVGTAQAVDLNLIGAPPADSTIPPYPPADRSDIDPASRWLGRLTIR</sequence>
<keyword evidence="3" id="KW-1185">Reference proteome</keyword>
<dbReference type="AlphaFoldDB" id="A0A6C2CL33"/>
<comment type="caution">
    <text evidence="2">The sequence shown here is derived from an EMBL/GenBank/DDBJ whole genome shotgun (WGS) entry which is preliminary data.</text>
</comment>
<reference evidence="2 3" key="1">
    <citation type="submission" date="2019-01" db="EMBL/GenBank/DDBJ databases">
        <title>Zoogloea oleivorans genome sequencing and assembly.</title>
        <authorList>
            <person name="Tancsics A."/>
            <person name="Farkas M."/>
            <person name="Kriszt B."/>
            <person name="Maroti G."/>
            <person name="Horvath B."/>
        </authorList>
    </citation>
    <scope>NUCLEOTIDE SEQUENCE [LARGE SCALE GENOMIC DNA]</scope>
    <source>
        <strain evidence="2 3">Buc</strain>
    </source>
</reference>
<keyword evidence="1" id="KW-0732">Signal</keyword>
<gene>
    <name evidence="2" type="ORF">ETQ85_16355</name>
</gene>
<name>A0A6C2CL33_9RHOO</name>
<feature type="chain" id="PRO_5025683553" evidence="1">
    <location>
        <begin position="27"/>
        <end position="188"/>
    </location>
</feature>